<evidence type="ECO:0000256" key="2">
    <source>
        <dbReference type="ARBA" id="ARBA00004370"/>
    </source>
</evidence>
<dbReference type="RefSeq" id="WP_321544399.1">
    <property type="nucleotide sequence ID" value="NZ_JAXIVS010000001.1"/>
</dbReference>
<dbReference type="PRINTS" id="PR00344">
    <property type="entry name" value="BCTRLSENSOR"/>
</dbReference>
<keyword evidence="8 11" id="KW-1133">Transmembrane helix</keyword>
<reference evidence="14 15" key="1">
    <citation type="submission" date="2023-12" db="EMBL/GenBank/DDBJ databases">
        <title>the genome sequence of Hyalangium sp. s54d21.</title>
        <authorList>
            <person name="Zhang X."/>
        </authorList>
    </citation>
    <scope>NUCLEOTIDE SEQUENCE [LARGE SCALE GENOMIC DNA]</scope>
    <source>
        <strain evidence="15">s54d21</strain>
    </source>
</reference>
<keyword evidence="10 11" id="KW-0472">Membrane</keyword>
<dbReference type="Pfam" id="PF00512">
    <property type="entry name" value="HisKA"/>
    <property type="match status" value="1"/>
</dbReference>
<dbReference type="CDD" id="cd12914">
    <property type="entry name" value="PDC1_DGC_like"/>
    <property type="match status" value="1"/>
</dbReference>
<keyword evidence="9" id="KW-0902">Two-component regulatory system</keyword>
<evidence type="ECO:0000256" key="1">
    <source>
        <dbReference type="ARBA" id="ARBA00000085"/>
    </source>
</evidence>
<dbReference type="SUPFAM" id="SSF55874">
    <property type="entry name" value="ATPase domain of HSP90 chaperone/DNA topoisomerase II/histidine kinase"/>
    <property type="match status" value="1"/>
</dbReference>
<keyword evidence="15" id="KW-1185">Reference proteome</keyword>
<feature type="transmembrane region" description="Helical" evidence="11">
    <location>
        <begin position="32"/>
        <end position="59"/>
    </location>
</feature>
<name>A0ABU5GWY2_9BACT</name>
<feature type="transmembrane region" description="Helical" evidence="11">
    <location>
        <begin position="97"/>
        <end position="114"/>
    </location>
</feature>
<dbReference type="Gene3D" id="1.10.287.130">
    <property type="match status" value="1"/>
</dbReference>
<evidence type="ECO:0000313" key="14">
    <source>
        <dbReference type="EMBL" id="MDY7225695.1"/>
    </source>
</evidence>
<keyword evidence="4" id="KW-0597">Phosphoprotein</keyword>
<comment type="catalytic activity">
    <reaction evidence="1">
        <text>ATP + protein L-histidine = ADP + protein N-phospho-L-histidine.</text>
        <dbReference type="EC" id="2.7.13.3"/>
    </reaction>
</comment>
<dbReference type="Pfam" id="PF02518">
    <property type="entry name" value="HATPase_c"/>
    <property type="match status" value="1"/>
</dbReference>
<dbReference type="PROSITE" id="PS50109">
    <property type="entry name" value="HIS_KIN"/>
    <property type="match status" value="1"/>
</dbReference>
<evidence type="ECO:0000256" key="8">
    <source>
        <dbReference type="ARBA" id="ARBA00022989"/>
    </source>
</evidence>
<dbReference type="InterPro" id="IPR004358">
    <property type="entry name" value="Sig_transdc_His_kin-like_C"/>
</dbReference>
<evidence type="ECO:0000259" key="13">
    <source>
        <dbReference type="PROSITE" id="PS50885"/>
    </source>
</evidence>
<dbReference type="EMBL" id="JAXIVS010000001">
    <property type="protein sequence ID" value="MDY7225695.1"/>
    <property type="molecule type" value="Genomic_DNA"/>
</dbReference>
<evidence type="ECO:0000256" key="4">
    <source>
        <dbReference type="ARBA" id="ARBA00022553"/>
    </source>
</evidence>
<dbReference type="InterPro" id="IPR036097">
    <property type="entry name" value="HisK_dim/P_sf"/>
</dbReference>
<evidence type="ECO:0000256" key="10">
    <source>
        <dbReference type="ARBA" id="ARBA00023136"/>
    </source>
</evidence>
<keyword evidence="14" id="KW-0547">Nucleotide-binding</keyword>
<dbReference type="Gene3D" id="3.30.565.10">
    <property type="entry name" value="Histidine kinase-like ATPase, C-terminal domain"/>
    <property type="match status" value="1"/>
</dbReference>
<dbReference type="InterPro" id="IPR005467">
    <property type="entry name" value="His_kinase_dom"/>
</dbReference>
<evidence type="ECO:0000256" key="3">
    <source>
        <dbReference type="ARBA" id="ARBA00012438"/>
    </source>
</evidence>
<dbReference type="SMART" id="SM00388">
    <property type="entry name" value="HisKA"/>
    <property type="match status" value="1"/>
</dbReference>
<dbReference type="InterPro" id="IPR050428">
    <property type="entry name" value="TCS_sensor_his_kinase"/>
</dbReference>
<dbReference type="SMART" id="SM00387">
    <property type="entry name" value="HATPase_c"/>
    <property type="match status" value="1"/>
</dbReference>
<dbReference type="Pfam" id="PF00672">
    <property type="entry name" value="HAMP"/>
    <property type="match status" value="1"/>
</dbReference>
<keyword evidence="5" id="KW-0808">Transferase</keyword>
<dbReference type="Gene3D" id="6.10.340.10">
    <property type="match status" value="1"/>
</dbReference>
<evidence type="ECO:0000256" key="5">
    <source>
        <dbReference type="ARBA" id="ARBA00022679"/>
    </source>
</evidence>
<comment type="subcellular location">
    <subcellularLocation>
        <location evidence="2">Membrane</location>
    </subcellularLocation>
</comment>
<dbReference type="Proteomes" id="UP001291309">
    <property type="component" value="Unassembled WGS sequence"/>
</dbReference>
<evidence type="ECO:0000259" key="12">
    <source>
        <dbReference type="PROSITE" id="PS50109"/>
    </source>
</evidence>
<accession>A0ABU5GWY2</accession>
<organism evidence="14 15">
    <name type="scientific">Hyalangium rubrum</name>
    <dbReference type="NCBI Taxonomy" id="3103134"/>
    <lineage>
        <taxon>Bacteria</taxon>
        <taxon>Pseudomonadati</taxon>
        <taxon>Myxococcota</taxon>
        <taxon>Myxococcia</taxon>
        <taxon>Myxococcales</taxon>
        <taxon>Cystobacterineae</taxon>
        <taxon>Archangiaceae</taxon>
        <taxon>Hyalangium</taxon>
    </lineage>
</organism>
<evidence type="ECO:0000256" key="6">
    <source>
        <dbReference type="ARBA" id="ARBA00022692"/>
    </source>
</evidence>
<comment type="caution">
    <text evidence="14">The sequence shown here is derived from an EMBL/GenBank/DDBJ whole genome shotgun (WGS) entry which is preliminary data.</text>
</comment>
<gene>
    <name evidence="14" type="ORF">SYV04_04840</name>
</gene>
<feature type="transmembrane region" description="Helical" evidence="11">
    <location>
        <begin position="164"/>
        <end position="185"/>
    </location>
</feature>
<keyword evidence="6 11" id="KW-0812">Transmembrane</keyword>
<dbReference type="CDD" id="cd00082">
    <property type="entry name" value="HisKA"/>
    <property type="match status" value="1"/>
</dbReference>
<dbReference type="InterPro" id="IPR003661">
    <property type="entry name" value="HisK_dim/P_dom"/>
</dbReference>
<proteinExistence type="predicted"/>
<feature type="transmembrane region" description="Helical" evidence="11">
    <location>
        <begin position="456"/>
        <end position="474"/>
    </location>
</feature>
<evidence type="ECO:0000256" key="9">
    <source>
        <dbReference type="ARBA" id="ARBA00023012"/>
    </source>
</evidence>
<dbReference type="SUPFAM" id="SSF47384">
    <property type="entry name" value="Homodimeric domain of signal transducing histidine kinase"/>
    <property type="match status" value="1"/>
</dbReference>
<dbReference type="Gene3D" id="3.30.450.20">
    <property type="entry name" value="PAS domain"/>
    <property type="match status" value="1"/>
</dbReference>
<dbReference type="PANTHER" id="PTHR45436">
    <property type="entry name" value="SENSOR HISTIDINE KINASE YKOH"/>
    <property type="match status" value="1"/>
</dbReference>
<dbReference type="SMART" id="SM00304">
    <property type="entry name" value="HAMP"/>
    <property type="match status" value="1"/>
</dbReference>
<feature type="domain" description="HAMP" evidence="13">
    <location>
        <begin position="480"/>
        <end position="536"/>
    </location>
</feature>
<evidence type="ECO:0000256" key="7">
    <source>
        <dbReference type="ARBA" id="ARBA00022777"/>
    </source>
</evidence>
<keyword evidence="7" id="KW-0418">Kinase</keyword>
<dbReference type="CDD" id="cd06225">
    <property type="entry name" value="HAMP"/>
    <property type="match status" value="1"/>
</dbReference>
<dbReference type="PROSITE" id="PS50885">
    <property type="entry name" value="HAMP"/>
    <property type="match status" value="1"/>
</dbReference>
<evidence type="ECO:0000256" key="11">
    <source>
        <dbReference type="SAM" id="Phobius"/>
    </source>
</evidence>
<dbReference type="EC" id="2.7.13.3" evidence="3"/>
<protein>
    <recommendedName>
        <fullName evidence="3">histidine kinase</fullName>
        <ecNumber evidence="3">2.7.13.3</ecNumber>
    </recommendedName>
</protein>
<dbReference type="InterPro" id="IPR003660">
    <property type="entry name" value="HAMP_dom"/>
</dbReference>
<dbReference type="InterPro" id="IPR003594">
    <property type="entry name" value="HATPase_dom"/>
</dbReference>
<dbReference type="GO" id="GO:0005524">
    <property type="term" value="F:ATP binding"/>
    <property type="evidence" value="ECO:0007669"/>
    <property type="project" value="UniProtKB-KW"/>
</dbReference>
<dbReference type="InterPro" id="IPR036890">
    <property type="entry name" value="HATPase_C_sf"/>
</dbReference>
<sequence length="760" mass="81830">MTGRARIAGALAVGVLGYGLNRLPVEVLPGMHILLGFFIVIPASLLLGPWAAALAAGLAGAFTLELWGHPWGWITTMVEAAVLGALTRRYWPLQADALFWLAGIPAVALTYWLGLDVSLENALGIALKYALNSLLPALLTQVALMTPAGRARLGPLLPASLRSFSLTSAVGSALVLVLALPLLVVGVSEGRARYAAERQRMDSQGMFTAHLLSETVSAELNSTVADTELLADVLRARWEQQGARPSPEEMEVLVKDWVRRSPSAFTGSVGDAQGQVLASWPPLGLEGLPVAGRNFSDREYFQEVRRTHQPLVSNLFSGRGAVSGPVAVAVSPLLRRGTFEGYTVLAFDLARMRALARQQLEPGERALLLDPSDQVAFDTAAPPSLEVESLRGTPLGVALEAHPGRGSGTYELEPKAAMMKRVQGRRHIAVAPLLQPGWRMVVEQPLSNLDRGVVSAYRALLATLGLALVLTFPATRMLARLLSRPVAAVSQAAGRLASGERHVHASIGPHLTGAMELEQLGAAFDQMAERLVRHLEEVERSNQEKDAFLSIASHELKTPLATLKLRLQRLRMDGVRAESMEVLDRQVDRLARQINQMLDVSELAGGKLALTPMPLELSALVRRVAEARANSAPEHRLELALEPVEGCWDGTRLEQVVYNLMDNAIRYSPEGGPLEVRLRREQGAAVLEVRDRGVGLGPGGSEELFGRFSRGNLISISRVEGLGVGLYLSREIVIRHGGTIHLASREGGGAVATVRLPANP</sequence>
<dbReference type="PANTHER" id="PTHR45436:SF5">
    <property type="entry name" value="SENSOR HISTIDINE KINASE TRCS"/>
    <property type="match status" value="1"/>
</dbReference>
<evidence type="ECO:0000313" key="15">
    <source>
        <dbReference type="Proteomes" id="UP001291309"/>
    </source>
</evidence>
<keyword evidence="14" id="KW-0067">ATP-binding</keyword>
<feature type="transmembrane region" description="Helical" evidence="11">
    <location>
        <begin position="71"/>
        <end position="91"/>
    </location>
</feature>
<feature type="domain" description="Histidine kinase" evidence="12">
    <location>
        <begin position="551"/>
        <end position="760"/>
    </location>
</feature>